<dbReference type="InterPro" id="IPR038732">
    <property type="entry name" value="HpyO/CreE_NAD-binding"/>
</dbReference>
<dbReference type="EMBL" id="CP024047">
    <property type="protein sequence ID" value="AXR79613.1"/>
    <property type="molecule type" value="Genomic_DNA"/>
</dbReference>
<accession>A0A346PJB8</accession>
<sequence length="407" mass="44491">MLECAIVGGGIHGTYLAQRLLEETAVERSDLRIVDPHERLLESFRRKARACEMSSMRSTFVHHVGTEPFGLEEFAEARDRGDELLPTQEYPRRPSLSLFLDHADHVIGRYDLESLHHRTSVESIQPRANDEVDGSFVLETPDGDSLVARAVVVAIGHGGRYRRPAWADGVDGISHVWDDAFDPNTAVDETTVVGGGITAAQLATTLTERESVTLLSRTELETETVEADPLWINWNHVERQLHRHPPGSRRRLDVLYSAQNRGTIPPRLVSALESAADRDALSIRQGAVRSARVVDGRVRLLLETGGCLPADRVVLATGFESVFEHPFVGHVADACGLERGYRGMPVLEDETLAWRRTTGDASRLFVTGALAAGTAGPLAGTVIGARRAADRICDSIKPPSESPVIAD</sequence>
<name>A0A346PJB8_9EURY</name>
<dbReference type="GeneID" id="37640068"/>
<dbReference type="AlphaFoldDB" id="A0A346PJB8"/>
<dbReference type="InterPro" id="IPR036188">
    <property type="entry name" value="FAD/NAD-bd_sf"/>
</dbReference>
<dbReference type="PANTHER" id="PTHR38663:SF1">
    <property type="entry name" value="L-ORNITHINE N(5)-MONOOXYGENASE"/>
    <property type="match status" value="1"/>
</dbReference>
<dbReference type="SUPFAM" id="SSF51905">
    <property type="entry name" value="FAD/NAD(P)-binding domain"/>
    <property type="match status" value="1"/>
</dbReference>
<evidence type="ECO:0000259" key="1">
    <source>
        <dbReference type="Pfam" id="PF13454"/>
    </source>
</evidence>
<dbReference type="Pfam" id="PF13454">
    <property type="entry name" value="NAD_binding_9"/>
    <property type="match status" value="1"/>
</dbReference>
<evidence type="ECO:0000313" key="3">
    <source>
        <dbReference type="Proteomes" id="UP000258707"/>
    </source>
</evidence>
<dbReference type="KEGG" id="nan:AArc1_3312"/>
<reference evidence="3" key="1">
    <citation type="submission" date="2017-10" db="EMBL/GenBank/DDBJ databases">
        <title>Phenotypic and genomic properties of facultatively anaerobic sulfur-reducing natronoarchaea from hypersaline soda lakes.</title>
        <authorList>
            <person name="Sorokin D.Y."/>
            <person name="Kublanov I.V."/>
            <person name="Roman P."/>
            <person name="Sinninghe Damste J.S."/>
            <person name="Golyshin P.N."/>
            <person name="Rojo D."/>
            <person name="Ciordia S."/>
            <person name="Mena Md.C."/>
            <person name="Ferrer M."/>
            <person name="Messina E."/>
            <person name="Smedile F."/>
            <person name="La Spada G."/>
            <person name="La Cono V."/>
            <person name="Yakimov M.M."/>
        </authorList>
    </citation>
    <scope>NUCLEOTIDE SEQUENCE [LARGE SCALE GENOMIC DNA]</scope>
    <source>
        <strain evidence="3">AArc1</strain>
    </source>
</reference>
<proteinExistence type="predicted"/>
<dbReference type="PANTHER" id="PTHR38663">
    <property type="match status" value="1"/>
</dbReference>
<dbReference type="Proteomes" id="UP000258707">
    <property type="component" value="Chromosome"/>
</dbReference>
<dbReference type="Gene3D" id="3.50.50.60">
    <property type="entry name" value="FAD/NAD(P)-binding domain"/>
    <property type="match status" value="1"/>
</dbReference>
<evidence type="ECO:0000313" key="2">
    <source>
        <dbReference type="EMBL" id="AXR79613.1"/>
    </source>
</evidence>
<dbReference type="RefSeq" id="WP_117365532.1">
    <property type="nucleotide sequence ID" value="NZ_CP024047.1"/>
</dbReference>
<protein>
    <submittedName>
        <fullName evidence="2">Thioredoxin reductase</fullName>
    </submittedName>
</protein>
<gene>
    <name evidence="2" type="ORF">AArc1_3312</name>
</gene>
<feature type="domain" description="FAD-dependent urate hydroxylase HpyO/Asp monooxygenase CreE-like FAD/NAD(P)-binding" evidence="1">
    <location>
        <begin position="5"/>
        <end position="157"/>
    </location>
</feature>
<organism evidence="2 3">
    <name type="scientific">Natrarchaeobaculum sulfurireducens</name>
    <dbReference type="NCBI Taxonomy" id="2044521"/>
    <lineage>
        <taxon>Archaea</taxon>
        <taxon>Methanobacteriati</taxon>
        <taxon>Methanobacteriota</taxon>
        <taxon>Stenosarchaea group</taxon>
        <taxon>Halobacteria</taxon>
        <taxon>Halobacteriales</taxon>
        <taxon>Natrialbaceae</taxon>
        <taxon>Natrarchaeobaculum</taxon>
    </lineage>
</organism>